<protein>
    <recommendedName>
        <fullName evidence="1">TOTE conflict system primase domain-containing protein</fullName>
    </recommendedName>
</protein>
<dbReference type="EMBL" id="JACJIP010000001">
    <property type="protein sequence ID" value="MBA9083838.1"/>
    <property type="molecule type" value="Genomic_DNA"/>
</dbReference>
<evidence type="ECO:0000313" key="3">
    <source>
        <dbReference type="Proteomes" id="UP000567067"/>
    </source>
</evidence>
<dbReference type="Pfam" id="PF22548">
    <property type="entry name" value="AEP-TOTE"/>
    <property type="match status" value="1"/>
</dbReference>
<organism evidence="2 3">
    <name type="scientific">Fontibacillus solani</name>
    <dbReference type="NCBI Taxonomy" id="1572857"/>
    <lineage>
        <taxon>Bacteria</taxon>
        <taxon>Bacillati</taxon>
        <taxon>Bacillota</taxon>
        <taxon>Bacilli</taxon>
        <taxon>Bacillales</taxon>
        <taxon>Paenibacillaceae</taxon>
        <taxon>Fontibacillus</taxon>
    </lineage>
</organism>
<evidence type="ECO:0000259" key="1">
    <source>
        <dbReference type="Pfam" id="PF22548"/>
    </source>
</evidence>
<sequence length="149" mass="17000">MDNMEDKYNAALAHIEKLDPGILDDDNTTSTNEQIMSYSTSPATESKETTVRETNIHRYSTVEDKLALYKSYFRGREDVYPIRWSNKQGKSGFSPACANEWTSVCEKPRVKCSFCKHQSFVPLTNVVLSAQMELCKSHEQKISDRHGIL</sequence>
<dbReference type="InterPro" id="IPR054347">
    <property type="entry name" value="TOTE_primase"/>
</dbReference>
<accession>A0A7W3XPU8</accession>
<feature type="domain" description="TOTE conflict system primase" evidence="1">
    <location>
        <begin position="64"/>
        <end position="132"/>
    </location>
</feature>
<dbReference type="Proteomes" id="UP000567067">
    <property type="component" value="Unassembled WGS sequence"/>
</dbReference>
<proteinExistence type="predicted"/>
<reference evidence="2 3" key="1">
    <citation type="submission" date="2020-08" db="EMBL/GenBank/DDBJ databases">
        <title>Genomic Encyclopedia of Type Strains, Phase III (KMG-III): the genomes of soil and plant-associated and newly described type strains.</title>
        <authorList>
            <person name="Whitman W."/>
        </authorList>
    </citation>
    <scope>NUCLEOTIDE SEQUENCE [LARGE SCALE GENOMIC DNA]</scope>
    <source>
        <strain evidence="2 3">CECT 8693</strain>
    </source>
</reference>
<keyword evidence="3" id="KW-1185">Reference proteome</keyword>
<comment type="caution">
    <text evidence="2">The sequence shown here is derived from an EMBL/GenBank/DDBJ whole genome shotgun (WGS) entry which is preliminary data.</text>
</comment>
<gene>
    <name evidence="2" type="ORF">FHR92_000281</name>
</gene>
<name>A0A7W3XPU8_9BACL</name>
<dbReference type="RefSeq" id="WP_182533967.1">
    <property type="nucleotide sequence ID" value="NZ_JACJIP010000001.1"/>
</dbReference>
<dbReference type="AlphaFoldDB" id="A0A7W3XPU8"/>
<evidence type="ECO:0000313" key="2">
    <source>
        <dbReference type="EMBL" id="MBA9083838.1"/>
    </source>
</evidence>